<proteinExistence type="predicted"/>
<dbReference type="PROSITE" id="PS51257">
    <property type="entry name" value="PROKAR_LIPOPROTEIN"/>
    <property type="match status" value="1"/>
</dbReference>
<dbReference type="RefSeq" id="WP_091520839.1">
    <property type="nucleotide sequence ID" value="NZ_FOVI01000006.1"/>
</dbReference>
<dbReference type="OrthoDB" id="1492759at2"/>
<keyword evidence="3" id="KW-1185">Reference proteome</keyword>
<gene>
    <name evidence="2" type="ORF">SAMN05421741_10689</name>
</gene>
<keyword evidence="1" id="KW-0732">Signal</keyword>
<protein>
    <recommendedName>
        <fullName evidence="4">DUF5017 domain-containing protein</fullName>
    </recommendedName>
</protein>
<evidence type="ECO:0000256" key="1">
    <source>
        <dbReference type="SAM" id="SignalP"/>
    </source>
</evidence>
<name>A0A1I4ZIL1_9FLAO</name>
<dbReference type="STRING" id="913024.SAMN05421741_10689"/>
<dbReference type="Proteomes" id="UP000199036">
    <property type="component" value="Unassembled WGS sequence"/>
</dbReference>
<accession>A0A1I4ZIL1</accession>
<evidence type="ECO:0000313" key="2">
    <source>
        <dbReference type="EMBL" id="SFN50058.1"/>
    </source>
</evidence>
<sequence>MKILKHIFPIAVLTLTGLFAACSPEDEQELPTYSPAIFSDDFEWHTKGENPQNTWGTTAVKGTKKWTFATFRNNSYLYFSAFDNPKEAENDTWVTSNELDIDKANLKRLTFTSTQGFVTDTLNNKLELYVLHNITESNADTVKLHFRKPQLNVPNFTWVNSGIVNLSQFKGKIKIAFRATGSGTDGRYDGTYEVDNIKVF</sequence>
<organism evidence="2 3">
    <name type="scientific">Paenimyroides ummariense</name>
    <dbReference type="NCBI Taxonomy" id="913024"/>
    <lineage>
        <taxon>Bacteria</taxon>
        <taxon>Pseudomonadati</taxon>
        <taxon>Bacteroidota</taxon>
        <taxon>Flavobacteriia</taxon>
        <taxon>Flavobacteriales</taxon>
        <taxon>Flavobacteriaceae</taxon>
        <taxon>Paenimyroides</taxon>
    </lineage>
</organism>
<feature type="signal peptide" evidence="1">
    <location>
        <begin position="1"/>
        <end position="20"/>
    </location>
</feature>
<evidence type="ECO:0000313" key="3">
    <source>
        <dbReference type="Proteomes" id="UP000199036"/>
    </source>
</evidence>
<dbReference type="AlphaFoldDB" id="A0A1I4ZIL1"/>
<dbReference type="EMBL" id="FOVI01000006">
    <property type="protein sequence ID" value="SFN50058.1"/>
    <property type="molecule type" value="Genomic_DNA"/>
</dbReference>
<feature type="chain" id="PRO_5011601437" description="DUF5017 domain-containing protein" evidence="1">
    <location>
        <begin position="21"/>
        <end position="200"/>
    </location>
</feature>
<reference evidence="3" key="1">
    <citation type="submission" date="2016-10" db="EMBL/GenBank/DDBJ databases">
        <authorList>
            <person name="Varghese N."/>
            <person name="Submissions S."/>
        </authorList>
    </citation>
    <scope>NUCLEOTIDE SEQUENCE [LARGE SCALE GENOMIC DNA]</scope>
    <source>
        <strain evidence="3">DS-12</strain>
    </source>
</reference>
<evidence type="ECO:0008006" key="4">
    <source>
        <dbReference type="Google" id="ProtNLM"/>
    </source>
</evidence>